<dbReference type="eggNOG" id="COG3504">
    <property type="taxonomic scope" value="Bacteria"/>
</dbReference>
<gene>
    <name evidence="1" type="ordered locus">Echvi_4092</name>
</gene>
<reference evidence="2" key="1">
    <citation type="submission" date="2012-02" db="EMBL/GenBank/DDBJ databases">
        <title>The complete genome of Echinicola vietnamensis DSM 17526.</title>
        <authorList>
            <person name="Lucas S."/>
            <person name="Copeland A."/>
            <person name="Lapidus A."/>
            <person name="Glavina del Rio T."/>
            <person name="Dalin E."/>
            <person name="Tice H."/>
            <person name="Bruce D."/>
            <person name="Goodwin L."/>
            <person name="Pitluck S."/>
            <person name="Peters L."/>
            <person name="Ovchinnikova G."/>
            <person name="Teshima H."/>
            <person name="Kyrpides N."/>
            <person name="Mavromatis K."/>
            <person name="Ivanova N."/>
            <person name="Brettin T."/>
            <person name="Detter J.C."/>
            <person name="Han C."/>
            <person name="Larimer F."/>
            <person name="Land M."/>
            <person name="Hauser L."/>
            <person name="Markowitz V."/>
            <person name="Cheng J.-F."/>
            <person name="Hugenholtz P."/>
            <person name="Woyke T."/>
            <person name="Wu D."/>
            <person name="Brambilla E."/>
            <person name="Klenk H.-P."/>
            <person name="Eisen J.A."/>
        </authorList>
    </citation>
    <scope>NUCLEOTIDE SEQUENCE [LARGE SCALE GENOMIC DNA]</scope>
    <source>
        <strain evidence="2">DSM 17526 / LMG 23754 / KMM 6221</strain>
    </source>
</reference>
<dbReference type="OrthoDB" id="1038500at2"/>
<dbReference type="Pfam" id="PF13595">
    <property type="entry name" value="DUF4138"/>
    <property type="match status" value="1"/>
</dbReference>
<dbReference type="Proteomes" id="UP000010796">
    <property type="component" value="Chromosome"/>
</dbReference>
<dbReference type="HOGENOM" id="CLU_059718_0_0_10"/>
<dbReference type="EMBL" id="CP003346">
    <property type="protein sequence ID" value="AGA80299.1"/>
    <property type="molecule type" value="Genomic_DNA"/>
</dbReference>
<organism evidence="1 2">
    <name type="scientific">Echinicola vietnamensis (strain DSM 17526 / LMG 23754 / KMM 6221)</name>
    <dbReference type="NCBI Taxonomy" id="926556"/>
    <lineage>
        <taxon>Bacteria</taxon>
        <taxon>Pseudomonadati</taxon>
        <taxon>Bacteroidota</taxon>
        <taxon>Cytophagia</taxon>
        <taxon>Cytophagales</taxon>
        <taxon>Cyclobacteriaceae</taxon>
        <taxon>Echinicola</taxon>
    </lineage>
</organism>
<dbReference type="RefSeq" id="WP_015267834.1">
    <property type="nucleotide sequence ID" value="NC_019904.1"/>
</dbReference>
<evidence type="ECO:0000313" key="1">
    <source>
        <dbReference type="EMBL" id="AGA80299.1"/>
    </source>
</evidence>
<sequence>MKTMIFQKAAMALLLLFLSISILKAQYTPKAIIKSYPVEVAYDKTTVLVFPFEVKSLDRGNPVVMAQKDSHAGNVLKLKAAAKGFAPISLHVITAGGRLYQFKVKYSDHPNILTIDMVAQLDNERFAVALKGIGLNQRELANFAALMANKKTMGRLGRKARSGKVSARVRTVSSHGQTLFFTIDLKNKGAVDFQQPGIRCWKRDGGGMKRTARRNTELVPAHVSWKAEEGVQGNDSSRLVLALPQFSLRGNENLVIDIREQNGGRLLRLRLKAGHLEKAQPIIQP</sequence>
<dbReference type="STRING" id="926556.Echvi_4092"/>
<evidence type="ECO:0008006" key="3">
    <source>
        <dbReference type="Google" id="ProtNLM"/>
    </source>
</evidence>
<proteinExistence type="predicted"/>
<protein>
    <recommendedName>
        <fullName evidence="3">Conjugative transposon TraN protein</fullName>
    </recommendedName>
</protein>
<dbReference type="AlphaFoldDB" id="L0G245"/>
<keyword evidence="2" id="KW-1185">Reference proteome</keyword>
<dbReference type="PATRIC" id="fig|926556.3.peg.4313"/>
<dbReference type="KEGG" id="evi:Echvi_4092"/>
<accession>L0G245</accession>
<dbReference type="InterPro" id="IPR022298">
    <property type="entry name" value="Conjug_transposon_TraN"/>
</dbReference>
<evidence type="ECO:0000313" key="2">
    <source>
        <dbReference type="Proteomes" id="UP000010796"/>
    </source>
</evidence>
<name>L0G245_ECHVK</name>